<dbReference type="EMBL" id="CAJRAY010000097">
    <property type="protein sequence ID" value="CAG5092886.1"/>
    <property type="molecule type" value="Genomic_DNA"/>
</dbReference>
<protein>
    <submittedName>
        <fullName evidence="1">Uncharacterized protein</fullName>
    </submittedName>
</protein>
<gene>
    <name evidence="1" type="primary">txxe 3786</name>
    <name evidence="1" type="ORF">TXXE_19005</name>
</gene>
<name>A0ABM8V993_THEXY</name>
<keyword evidence="2" id="KW-1185">Reference proteome</keyword>
<accession>A0ABM8V993</accession>
<evidence type="ECO:0000313" key="1">
    <source>
        <dbReference type="EMBL" id="CAG5092886.1"/>
    </source>
</evidence>
<evidence type="ECO:0000313" key="2">
    <source>
        <dbReference type="Proteomes" id="UP000681526"/>
    </source>
</evidence>
<comment type="caution">
    <text evidence="1">The sequence shown here is derived from an EMBL/GenBank/DDBJ whole genome shotgun (WGS) entry which is preliminary data.</text>
</comment>
<organism evidence="1 2">
    <name type="scientific">Thermobacillus xylanilyticus</name>
    <dbReference type="NCBI Taxonomy" id="76633"/>
    <lineage>
        <taxon>Bacteria</taxon>
        <taxon>Bacillati</taxon>
        <taxon>Bacillota</taxon>
        <taxon>Bacilli</taxon>
        <taxon>Bacillales</taxon>
        <taxon>Paenibacillaceae</taxon>
        <taxon>Thermobacillus</taxon>
    </lineage>
</organism>
<sequence length="17" mass="1862">MRTDYTSDSDLKGTANS</sequence>
<dbReference type="Proteomes" id="UP000681526">
    <property type="component" value="Unassembled WGS sequence"/>
</dbReference>
<reference evidence="1 2" key="1">
    <citation type="submission" date="2021-04" db="EMBL/GenBank/DDBJ databases">
        <authorList>
            <person name="Rakotoarivonina H."/>
        </authorList>
    </citation>
    <scope>NUCLEOTIDE SEQUENCE [LARGE SCALE GENOMIC DNA]</scope>
    <source>
        <strain evidence="1 2">XE</strain>
    </source>
</reference>
<proteinExistence type="predicted"/>